<gene>
    <name evidence="3" type="ORF">NB037_19195</name>
</gene>
<dbReference type="Pfam" id="PF13559">
    <property type="entry name" value="DUF4129"/>
    <property type="match status" value="1"/>
</dbReference>
<feature type="domain" description="Protein-glutamine gamma-glutamyltransferase-like C-terminal" evidence="2">
    <location>
        <begin position="131"/>
        <end position="200"/>
    </location>
</feature>
<evidence type="ECO:0000256" key="1">
    <source>
        <dbReference type="SAM" id="Phobius"/>
    </source>
</evidence>
<proteinExistence type="predicted"/>
<evidence type="ECO:0000313" key="3">
    <source>
        <dbReference type="EMBL" id="MCM6764542.1"/>
    </source>
</evidence>
<dbReference type="EMBL" id="JAMRYM010000189">
    <property type="protein sequence ID" value="MCM6764542.1"/>
    <property type="molecule type" value="Genomic_DNA"/>
</dbReference>
<reference evidence="3" key="1">
    <citation type="submission" date="2022-06" db="EMBL/GenBank/DDBJ databases">
        <title>Whole genome shotgun sequencing (WGS) of Rathayibacter sp. ZW T2_19, isolated from stored onions (Allium cepa).</title>
        <authorList>
            <person name="Stoll D.A."/>
            <person name="Huch M."/>
        </authorList>
    </citation>
    <scope>NUCLEOTIDE SEQUENCE</scope>
    <source>
        <strain evidence="3">ZW T2_19</strain>
    </source>
</reference>
<dbReference type="AlphaFoldDB" id="A0A9X2E0V0"/>
<keyword evidence="1" id="KW-1133">Transmembrane helix</keyword>
<dbReference type="Proteomes" id="UP001155240">
    <property type="component" value="Unassembled WGS sequence"/>
</dbReference>
<keyword evidence="4" id="KW-1185">Reference proteome</keyword>
<accession>A0A9X2E0V0</accession>
<evidence type="ECO:0000259" key="2">
    <source>
        <dbReference type="Pfam" id="PF13559"/>
    </source>
</evidence>
<dbReference type="InterPro" id="IPR025403">
    <property type="entry name" value="TgpA-like_C"/>
</dbReference>
<keyword evidence="1" id="KW-0472">Membrane</keyword>
<sequence>MIRALPSATALDPDAEEARRLLLEELADPRYRAAEPSWFDRAVQAVRDWFTSLTVPTDGPAVPIAAVIGVLVVVALVVTALLIAGRPSLRRRSALRGSVLAADDGRSSADLRALAEAAAARGDWSEAVIERFRALVRSLDERTLVRASPGTTAHGFARRAEAVFPGSAAELGRTADDFDGVRYLDRPGGPEEYSRVRALDDALAVAAPPLALSADPLSGAPR</sequence>
<organism evidence="3 4">
    <name type="scientific">Rathayibacter rubneri</name>
    <dbReference type="NCBI Taxonomy" id="2950106"/>
    <lineage>
        <taxon>Bacteria</taxon>
        <taxon>Bacillati</taxon>
        <taxon>Actinomycetota</taxon>
        <taxon>Actinomycetes</taxon>
        <taxon>Micrococcales</taxon>
        <taxon>Microbacteriaceae</taxon>
        <taxon>Rathayibacter</taxon>
    </lineage>
</organism>
<protein>
    <submittedName>
        <fullName evidence="3">DUF4129 domain-containing protein</fullName>
    </submittedName>
</protein>
<keyword evidence="1" id="KW-0812">Transmembrane</keyword>
<name>A0A9X2E0V0_9MICO</name>
<dbReference type="RefSeq" id="WP_251948644.1">
    <property type="nucleotide sequence ID" value="NZ_JAMRYM010000189.1"/>
</dbReference>
<comment type="caution">
    <text evidence="3">The sequence shown here is derived from an EMBL/GenBank/DDBJ whole genome shotgun (WGS) entry which is preliminary data.</text>
</comment>
<feature type="transmembrane region" description="Helical" evidence="1">
    <location>
        <begin position="61"/>
        <end position="84"/>
    </location>
</feature>
<evidence type="ECO:0000313" key="4">
    <source>
        <dbReference type="Proteomes" id="UP001155240"/>
    </source>
</evidence>